<dbReference type="PANTHER" id="PTHR43377:SF1">
    <property type="entry name" value="BILIVERDIN REDUCTASE A"/>
    <property type="match status" value="1"/>
</dbReference>
<proteinExistence type="predicted"/>
<feature type="domain" description="Gfo/Idh/MocA-like oxidoreductase N-terminal" evidence="1">
    <location>
        <begin position="9"/>
        <end position="124"/>
    </location>
</feature>
<dbReference type="InterPro" id="IPR036291">
    <property type="entry name" value="NAD(P)-bd_dom_sf"/>
</dbReference>
<dbReference type="Gene3D" id="3.30.360.10">
    <property type="entry name" value="Dihydrodipicolinate Reductase, domain 2"/>
    <property type="match status" value="1"/>
</dbReference>
<dbReference type="SUPFAM" id="SSF51735">
    <property type="entry name" value="NAD(P)-binding Rossmann-fold domains"/>
    <property type="match status" value="1"/>
</dbReference>
<dbReference type="InterPro" id="IPR055170">
    <property type="entry name" value="GFO_IDH_MocA-like_dom"/>
</dbReference>
<dbReference type="InterPro" id="IPR000683">
    <property type="entry name" value="Gfo/Idh/MocA-like_OxRdtase_N"/>
</dbReference>
<evidence type="ECO:0000313" key="3">
    <source>
        <dbReference type="EMBL" id="MEE2567274.1"/>
    </source>
</evidence>
<comment type="caution">
    <text evidence="3">The sequence shown here is derived from an EMBL/GenBank/DDBJ whole genome shotgun (WGS) entry which is preliminary data.</text>
</comment>
<evidence type="ECO:0000259" key="1">
    <source>
        <dbReference type="Pfam" id="PF01408"/>
    </source>
</evidence>
<evidence type="ECO:0000313" key="4">
    <source>
        <dbReference type="Proteomes" id="UP001310692"/>
    </source>
</evidence>
<gene>
    <name evidence="3" type="ORF">V0U35_11355</name>
</gene>
<dbReference type="InterPro" id="IPR051450">
    <property type="entry name" value="Gfo/Idh/MocA_Oxidoreductases"/>
</dbReference>
<dbReference type="Gene3D" id="3.40.50.720">
    <property type="entry name" value="NAD(P)-binding Rossmann-like Domain"/>
    <property type="match status" value="1"/>
</dbReference>
<dbReference type="Pfam" id="PF22725">
    <property type="entry name" value="GFO_IDH_MocA_C3"/>
    <property type="match status" value="1"/>
</dbReference>
<dbReference type="Proteomes" id="UP001310692">
    <property type="component" value="Unassembled WGS sequence"/>
</dbReference>
<keyword evidence="4" id="KW-1185">Reference proteome</keyword>
<sequence length="307" mass="32526">MTTSQTSLKAGVIGAGVFGGHHARKYAGSDRAELVGVYDPQPERAAELAASLDAKAFSSAEALIDACEAVTIASPAIAHFDAAKLALDAGRHVFCEKPLADTAARGRDLIALAEAKNLVLQVGHQERFVFRAMGVFDIAEAPRRVQARRMGVPSRRNLDVSVTVDLMIHDLDLAIALAQAEMTGLDANAHCVTNATADEAEATLKFADGYEAHLVSSRVADALDRVMRIEYAEGFVEVDFVKKTFVNETGFDLNPDFAEDPEAKDALGANVNAFIRSVLDGTPVIVPAEAGLAALAAARDIDRLAVA</sequence>
<feature type="domain" description="GFO/IDH/MocA-like oxidoreductase" evidence="2">
    <location>
        <begin position="160"/>
        <end position="229"/>
    </location>
</feature>
<dbReference type="SUPFAM" id="SSF55347">
    <property type="entry name" value="Glyceraldehyde-3-phosphate dehydrogenase-like, C-terminal domain"/>
    <property type="match status" value="1"/>
</dbReference>
<dbReference type="PANTHER" id="PTHR43377">
    <property type="entry name" value="BILIVERDIN REDUCTASE A"/>
    <property type="match status" value="1"/>
</dbReference>
<reference evidence="3 4" key="1">
    <citation type="submission" date="2024-01" db="EMBL/GenBank/DDBJ databases">
        <title>Hyphobacterium bacterium isolated from marine sediment.</title>
        <authorList>
            <person name="Zhao S."/>
        </authorList>
    </citation>
    <scope>NUCLEOTIDE SEQUENCE [LARGE SCALE GENOMIC DNA]</scope>
    <source>
        <strain evidence="3 4">Y60-23</strain>
    </source>
</reference>
<name>A0ABU7M0D0_9PROT</name>
<accession>A0ABU7M0D0</accession>
<protein>
    <submittedName>
        <fullName evidence="3">Gfo/Idh/MocA family oxidoreductase</fullName>
    </submittedName>
</protein>
<dbReference type="EMBL" id="JAZDRO010000005">
    <property type="protein sequence ID" value="MEE2567274.1"/>
    <property type="molecule type" value="Genomic_DNA"/>
</dbReference>
<evidence type="ECO:0000259" key="2">
    <source>
        <dbReference type="Pfam" id="PF22725"/>
    </source>
</evidence>
<dbReference type="Pfam" id="PF01408">
    <property type="entry name" value="GFO_IDH_MocA"/>
    <property type="match status" value="1"/>
</dbReference>
<organism evidence="3 4">
    <name type="scientific">Hyphobacterium marinum</name>
    <dbReference type="NCBI Taxonomy" id="3116574"/>
    <lineage>
        <taxon>Bacteria</taxon>
        <taxon>Pseudomonadati</taxon>
        <taxon>Pseudomonadota</taxon>
        <taxon>Alphaproteobacteria</taxon>
        <taxon>Maricaulales</taxon>
        <taxon>Maricaulaceae</taxon>
        <taxon>Hyphobacterium</taxon>
    </lineage>
</organism>
<dbReference type="RefSeq" id="WP_330196834.1">
    <property type="nucleotide sequence ID" value="NZ_JAZDRO010000005.1"/>
</dbReference>